<comment type="caution">
    <text evidence="1">The sequence shown here is derived from an EMBL/GenBank/DDBJ whole genome shotgun (WGS) entry which is preliminary data.</text>
</comment>
<organism evidence="1 2">
    <name type="scientific">Lates japonicus</name>
    <name type="common">Japanese lates</name>
    <dbReference type="NCBI Taxonomy" id="270547"/>
    <lineage>
        <taxon>Eukaryota</taxon>
        <taxon>Metazoa</taxon>
        <taxon>Chordata</taxon>
        <taxon>Craniata</taxon>
        <taxon>Vertebrata</taxon>
        <taxon>Euteleostomi</taxon>
        <taxon>Actinopterygii</taxon>
        <taxon>Neopterygii</taxon>
        <taxon>Teleostei</taxon>
        <taxon>Neoteleostei</taxon>
        <taxon>Acanthomorphata</taxon>
        <taxon>Carangaria</taxon>
        <taxon>Carangaria incertae sedis</taxon>
        <taxon>Centropomidae</taxon>
        <taxon>Lates</taxon>
    </lineage>
</organism>
<gene>
    <name evidence="1" type="ORF">AKAME5_002371300</name>
</gene>
<dbReference type="Proteomes" id="UP001279410">
    <property type="component" value="Unassembled WGS sequence"/>
</dbReference>
<evidence type="ECO:0000313" key="1">
    <source>
        <dbReference type="EMBL" id="GLD72388.1"/>
    </source>
</evidence>
<evidence type="ECO:0000313" key="2">
    <source>
        <dbReference type="Proteomes" id="UP001279410"/>
    </source>
</evidence>
<sequence>MSTFMRLNIRVLETEGGAVPNSLRAQKAAGLPTVATVTILDSDRSGIFTFKGATQCRVSMKHRIMEVESAKDFWARGSRHCALSHHGDFAKGGGGL</sequence>
<accession>A0AAD3NG35</accession>
<proteinExistence type="predicted"/>
<reference evidence="1" key="1">
    <citation type="submission" date="2022-08" db="EMBL/GenBank/DDBJ databases">
        <title>Genome sequencing of akame (Lates japonicus).</title>
        <authorList>
            <person name="Hashiguchi Y."/>
            <person name="Takahashi H."/>
        </authorList>
    </citation>
    <scope>NUCLEOTIDE SEQUENCE</scope>
    <source>
        <strain evidence="1">Kochi</strain>
    </source>
</reference>
<dbReference type="EMBL" id="BRZM01001010">
    <property type="protein sequence ID" value="GLD72388.1"/>
    <property type="molecule type" value="Genomic_DNA"/>
</dbReference>
<name>A0AAD3NG35_LATJO</name>
<dbReference type="AlphaFoldDB" id="A0AAD3NG35"/>
<keyword evidence="2" id="KW-1185">Reference proteome</keyword>
<protein>
    <submittedName>
        <fullName evidence="1">Sodium/calcium exchanger 3 isoform X1</fullName>
    </submittedName>
</protein>